<dbReference type="Proteomes" id="UP000784294">
    <property type="component" value="Unassembled WGS sequence"/>
</dbReference>
<evidence type="ECO:0000256" key="5">
    <source>
        <dbReference type="ARBA" id="ARBA00022692"/>
    </source>
</evidence>
<proteinExistence type="inferred from homology"/>
<evidence type="ECO:0000256" key="12">
    <source>
        <dbReference type="ARBA" id="ARBA00024424"/>
    </source>
</evidence>
<reference evidence="14" key="1">
    <citation type="submission" date="2018-11" db="EMBL/GenBank/DDBJ databases">
        <authorList>
            <consortium name="Pathogen Informatics"/>
        </authorList>
    </citation>
    <scope>NUCLEOTIDE SEQUENCE</scope>
</reference>
<keyword evidence="5 13" id="KW-0812">Transmembrane</keyword>
<name>A0A448X493_9PLAT</name>
<evidence type="ECO:0000256" key="6">
    <source>
        <dbReference type="ARBA" id="ARBA00022824"/>
    </source>
</evidence>
<dbReference type="GO" id="GO:0031410">
    <property type="term" value="C:cytoplasmic vesicle"/>
    <property type="evidence" value="ECO:0007669"/>
    <property type="project" value="UniProtKB-SubCell"/>
</dbReference>
<evidence type="ECO:0000313" key="15">
    <source>
        <dbReference type="Proteomes" id="UP000784294"/>
    </source>
</evidence>
<keyword evidence="8 13" id="KW-0472">Membrane</keyword>
<accession>A0A448X493</accession>
<evidence type="ECO:0000256" key="8">
    <source>
        <dbReference type="ARBA" id="ARBA00023136"/>
    </source>
</evidence>
<evidence type="ECO:0000256" key="3">
    <source>
        <dbReference type="ARBA" id="ARBA00004585"/>
    </source>
</evidence>
<dbReference type="GO" id="GO:0005789">
    <property type="term" value="C:endoplasmic reticulum membrane"/>
    <property type="evidence" value="ECO:0007669"/>
    <property type="project" value="UniProtKB-SubCell"/>
</dbReference>
<gene>
    <name evidence="14" type="ORF">PXEA_LOCUS21109</name>
</gene>
<dbReference type="PANTHER" id="PTHR13163">
    <property type="entry name" value="SPINAL CORD EXPRESSION PROTEIN 4"/>
    <property type="match status" value="1"/>
</dbReference>
<comment type="similarity">
    <text evidence="4">Belongs to the DoxX family.</text>
</comment>
<evidence type="ECO:0000256" key="7">
    <source>
        <dbReference type="ARBA" id="ARBA00022989"/>
    </source>
</evidence>
<dbReference type="GO" id="GO:0051131">
    <property type="term" value="P:chaperone-mediated protein complex assembly"/>
    <property type="evidence" value="ECO:0007669"/>
    <property type="project" value="TreeGrafter"/>
</dbReference>
<dbReference type="InterPro" id="IPR040399">
    <property type="entry name" value="TMEM35A/B"/>
</dbReference>
<keyword evidence="6" id="KW-0256">Endoplasmic reticulum</keyword>
<dbReference type="PANTHER" id="PTHR13163:SF0">
    <property type="entry name" value="NOVEL ACETYLCHOLINE RECEPTOR CHAPERONE"/>
    <property type="match status" value="1"/>
</dbReference>
<dbReference type="GO" id="GO:2000010">
    <property type="term" value="P:positive regulation of protein localization to cell surface"/>
    <property type="evidence" value="ECO:0007669"/>
    <property type="project" value="TreeGrafter"/>
</dbReference>
<evidence type="ECO:0000256" key="9">
    <source>
        <dbReference type="ARBA" id="ARBA00023140"/>
    </source>
</evidence>
<keyword evidence="7 13" id="KW-1133">Transmembrane helix</keyword>
<organism evidence="14 15">
    <name type="scientific">Protopolystoma xenopodis</name>
    <dbReference type="NCBI Taxonomy" id="117903"/>
    <lineage>
        <taxon>Eukaryota</taxon>
        <taxon>Metazoa</taxon>
        <taxon>Spiralia</taxon>
        <taxon>Lophotrochozoa</taxon>
        <taxon>Platyhelminthes</taxon>
        <taxon>Monogenea</taxon>
        <taxon>Polyopisthocotylea</taxon>
        <taxon>Polystomatidea</taxon>
        <taxon>Polystomatidae</taxon>
        <taxon>Protopolystoma</taxon>
    </lineage>
</organism>
<evidence type="ECO:0000256" key="1">
    <source>
        <dbReference type="ARBA" id="ARBA00004477"/>
    </source>
</evidence>
<evidence type="ECO:0000313" key="14">
    <source>
        <dbReference type="EMBL" id="VEL27669.1"/>
    </source>
</evidence>
<protein>
    <recommendedName>
        <fullName evidence="12">Novel acetylcholine receptor chaperone</fullName>
    </recommendedName>
</protein>
<sequence length="272" mass="30736">MPFSYTVMSNTALNAISITVGIFFVFFGSLKLAPIFSEELYRDMRKIFIKSNQAFPFQSLLPDVPGPHAVRRAYGSIEVICGTILAMCPGVMRDVSNCVLIMLMLFNLYEVWILDQGFKEASHSLVFGLLLTCRVVIRIQVRYFHFESIHADSGSACPIIVWSRDNEICESSEVDNMDETALKMRVADLQRNLKEAKRLAAMQTSFNAYDISLPREAVILSKSFLNQLYPSPNLLVPVSPQRLIGTIYGFLVISLNRHAYFANHFIACKIKT</sequence>
<dbReference type="GO" id="GO:0005778">
    <property type="term" value="C:peroxisomal membrane"/>
    <property type="evidence" value="ECO:0007669"/>
    <property type="project" value="UniProtKB-SubCell"/>
</dbReference>
<evidence type="ECO:0000256" key="2">
    <source>
        <dbReference type="ARBA" id="ARBA00004541"/>
    </source>
</evidence>
<comment type="caution">
    <text evidence="14">The sequence shown here is derived from an EMBL/GenBank/DDBJ whole genome shotgun (WGS) entry which is preliminary data.</text>
</comment>
<evidence type="ECO:0000256" key="11">
    <source>
        <dbReference type="ARBA" id="ARBA00023329"/>
    </source>
</evidence>
<feature type="transmembrane region" description="Helical" evidence="13">
    <location>
        <begin position="12"/>
        <end position="36"/>
    </location>
</feature>
<keyword evidence="9" id="KW-0576">Peroxisome</keyword>
<feature type="transmembrane region" description="Helical" evidence="13">
    <location>
        <begin position="95"/>
        <end position="114"/>
    </location>
</feature>
<dbReference type="AlphaFoldDB" id="A0A448X493"/>
<dbReference type="OrthoDB" id="432685at2759"/>
<evidence type="ECO:0000256" key="10">
    <source>
        <dbReference type="ARBA" id="ARBA00023186"/>
    </source>
</evidence>
<keyword evidence="15" id="KW-1185">Reference proteome</keyword>
<evidence type="ECO:0000256" key="4">
    <source>
        <dbReference type="ARBA" id="ARBA00006679"/>
    </source>
</evidence>
<dbReference type="EMBL" id="CAAALY010088895">
    <property type="protein sequence ID" value="VEL27669.1"/>
    <property type="molecule type" value="Genomic_DNA"/>
</dbReference>
<keyword evidence="11" id="KW-0968">Cytoplasmic vesicle</keyword>
<comment type="subcellular location">
    <subcellularLocation>
        <location evidence="2">Cytoplasmic vesicle</location>
    </subcellularLocation>
    <subcellularLocation>
        <location evidence="1">Endoplasmic reticulum membrane</location>
        <topology evidence="1">Multi-pass membrane protein</topology>
    </subcellularLocation>
    <subcellularLocation>
        <location evidence="3">Peroxisome membrane</location>
        <topology evidence="3">Multi-pass membrane protein</topology>
    </subcellularLocation>
</comment>
<keyword evidence="10" id="KW-0143">Chaperone</keyword>
<evidence type="ECO:0000256" key="13">
    <source>
        <dbReference type="SAM" id="Phobius"/>
    </source>
</evidence>